<dbReference type="Gene3D" id="3.40.50.2000">
    <property type="entry name" value="Glycogen Phosphorylase B"/>
    <property type="match status" value="2"/>
</dbReference>
<name>A0A8J3DIY0_9BACT</name>
<dbReference type="PANTHER" id="PTHR12526">
    <property type="entry name" value="GLYCOSYLTRANSFERASE"/>
    <property type="match status" value="1"/>
</dbReference>
<dbReference type="EMBL" id="BMXG01000013">
    <property type="protein sequence ID" value="GHC04817.1"/>
    <property type="molecule type" value="Genomic_DNA"/>
</dbReference>
<dbReference type="Pfam" id="PF00534">
    <property type="entry name" value="Glycos_transf_1"/>
    <property type="match status" value="1"/>
</dbReference>
<feature type="domain" description="Glycosyl transferase family 1" evidence="1">
    <location>
        <begin position="191"/>
        <end position="353"/>
    </location>
</feature>
<dbReference type="InterPro" id="IPR001296">
    <property type="entry name" value="Glyco_trans_1"/>
</dbReference>
<dbReference type="Proteomes" id="UP000642829">
    <property type="component" value="Unassembled WGS sequence"/>
</dbReference>
<feature type="domain" description="Glycosyltransferase subfamily 4-like N-terminal" evidence="2">
    <location>
        <begin position="53"/>
        <end position="182"/>
    </location>
</feature>
<proteinExistence type="predicted"/>
<keyword evidence="4" id="KW-1185">Reference proteome</keyword>
<dbReference type="GO" id="GO:0016757">
    <property type="term" value="F:glycosyltransferase activity"/>
    <property type="evidence" value="ECO:0007669"/>
    <property type="project" value="InterPro"/>
</dbReference>
<comment type="caution">
    <text evidence="3">The sequence shown here is derived from an EMBL/GenBank/DDBJ whole genome shotgun (WGS) entry which is preliminary data.</text>
</comment>
<dbReference type="RefSeq" id="WP_189515082.1">
    <property type="nucleotide sequence ID" value="NZ_BMXG01000013.1"/>
</dbReference>
<dbReference type="SUPFAM" id="SSF53756">
    <property type="entry name" value="UDP-Glycosyltransferase/glycogen phosphorylase"/>
    <property type="match status" value="1"/>
</dbReference>
<reference evidence="3" key="1">
    <citation type="journal article" date="2014" name="Int. J. Syst. Evol. Microbiol.">
        <title>Complete genome sequence of Corynebacterium casei LMG S-19264T (=DSM 44701T), isolated from a smear-ripened cheese.</title>
        <authorList>
            <consortium name="US DOE Joint Genome Institute (JGI-PGF)"/>
            <person name="Walter F."/>
            <person name="Albersmeier A."/>
            <person name="Kalinowski J."/>
            <person name="Ruckert C."/>
        </authorList>
    </citation>
    <scope>NUCLEOTIDE SEQUENCE</scope>
    <source>
        <strain evidence="3">KCTC 12870</strain>
    </source>
</reference>
<evidence type="ECO:0000259" key="1">
    <source>
        <dbReference type="Pfam" id="PF00534"/>
    </source>
</evidence>
<sequence length="390" mass="43526">MIKLLHSVSAFQVVDGGVPRAVAGLIDPISHFPEFEIQLQHGEDGKQQPYPVDPLIQRRPIPFIARKPWQRILPTGFKQATLLANSSSRFDLVHHHGVWLRTAHDVSVACREAGLPLVISPHGMFEKWSLAHNRLKKRLAWNLYQKSDCHGARAFHATSKMEAQAVRDLGMKQPIALIPNGVSEISAQPLDPEAVNKTKQRRIALYFSRLSQKKNVPTLIESWAKLRPKDWELIIVGNDSEGVTPELIAMVEKLGLSDSISIPGPMFGADKDTIFRRADLFVLPTFSENFGIVVTEALQYGLPVITTTGTPWEELSVRGCGWWVEPTVDAFGGALGEALNMTPEALSAMGEKGIPWVHESFLWEPLARQLAQFYEWLLGRGDKPQCVIDE</sequence>
<accession>A0A8J3DIY0</accession>
<dbReference type="Pfam" id="PF13439">
    <property type="entry name" value="Glyco_transf_4"/>
    <property type="match status" value="1"/>
</dbReference>
<keyword evidence="3" id="KW-0808">Transferase</keyword>
<protein>
    <submittedName>
        <fullName evidence="3">Glycosyl transferase family 1</fullName>
    </submittedName>
</protein>
<evidence type="ECO:0000313" key="4">
    <source>
        <dbReference type="Proteomes" id="UP000642829"/>
    </source>
</evidence>
<dbReference type="AlphaFoldDB" id="A0A8J3DIY0"/>
<dbReference type="InterPro" id="IPR028098">
    <property type="entry name" value="Glyco_trans_4-like_N"/>
</dbReference>
<gene>
    <name evidence="3" type="ORF">GCM10007047_22080</name>
</gene>
<reference evidence="3" key="2">
    <citation type="submission" date="2020-09" db="EMBL/GenBank/DDBJ databases">
        <authorList>
            <person name="Sun Q."/>
            <person name="Kim S."/>
        </authorList>
    </citation>
    <scope>NUCLEOTIDE SEQUENCE</scope>
    <source>
        <strain evidence="3">KCTC 12870</strain>
    </source>
</reference>
<evidence type="ECO:0000313" key="3">
    <source>
        <dbReference type="EMBL" id="GHC04817.1"/>
    </source>
</evidence>
<organism evidence="3 4">
    <name type="scientific">Cerasicoccus arenae</name>
    <dbReference type="NCBI Taxonomy" id="424488"/>
    <lineage>
        <taxon>Bacteria</taxon>
        <taxon>Pseudomonadati</taxon>
        <taxon>Verrucomicrobiota</taxon>
        <taxon>Opitutia</taxon>
        <taxon>Puniceicoccales</taxon>
        <taxon>Cerasicoccaceae</taxon>
        <taxon>Cerasicoccus</taxon>
    </lineage>
</organism>
<evidence type="ECO:0000259" key="2">
    <source>
        <dbReference type="Pfam" id="PF13439"/>
    </source>
</evidence>